<evidence type="ECO:0000256" key="6">
    <source>
        <dbReference type="ARBA" id="ARBA00022741"/>
    </source>
</evidence>
<dbReference type="Pfam" id="PF04851">
    <property type="entry name" value="ResIII"/>
    <property type="match status" value="1"/>
</dbReference>
<evidence type="ECO:0000259" key="17">
    <source>
        <dbReference type="PROSITE" id="PS51192"/>
    </source>
</evidence>
<dbReference type="Proteomes" id="UP000826656">
    <property type="component" value="Unassembled WGS sequence"/>
</dbReference>
<keyword evidence="6" id="KW-0547">Nucleotide-binding</keyword>
<keyword evidence="4" id="KW-0479">Metal-binding</keyword>
<evidence type="ECO:0000256" key="1">
    <source>
        <dbReference type="ARBA" id="ARBA00001936"/>
    </source>
</evidence>
<dbReference type="SMART" id="SM00949">
    <property type="entry name" value="PAZ"/>
    <property type="match status" value="1"/>
</dbReference>
<evidence type="ECO:0000256" key="4">
    <source>
        <dbReference type="ARBA" id="ARBA00022723"/>
    </source>
</evidence>
<keyword evidence="5" id="KW-0677">Repeat</keyword>
<dbReference type="SMART" id="SM00487">
    <property type="entry name" value="DEXDc"/>
    <property type="match status" value="2"/>
</dbReference>
<keyword evidence="14" id="KW-0694">RNA-binding</keyword>
<evidence type="ECO:0000259" key="15">
    <source>
        <dbReference type="PROSITE" id="PS50142"/>
    </source>
</evidence>
<dbReference type="Gene3D" id="3.40.50.300">
    <property type="entry name" value="P-loop containing nucleotide triphosphate hydrolases"/>
    <property type="match status" value="4"/>
</dbReference>
<dbReference type="Pfam" id="PF03368">
    <property type="entry name" value="Dicer_dimer"/>
    <property type="match status" value="2"/>
</dbReference>
<dbReference type="PANTHER" id="PTHR14950:SF70">
    <property type="entry name" value="ENDORIBONUCLEASE DICER HOMOLOG 2"/>
    <property type="match status" value="1"/>
</dbReference>
<sequence>MARANDVVCGNQQLSVDPLPFARSYQLEALEDALKQNTIDYLETGSGKILIAIMLLRSYAYLLRKPSSYIAVFLVPTVVLVSQQGDALMMHTDLKVDTYWGEMGVDFWDAATWKHQVDGHEIDMIKVIIFDECHNAQGKHPYASIMMELYHRQLTSESAQLPRIFGMTASPIKSHVCAGPSTPDSYWRKIRDLENLMHSKVYTCDSEAVLAEYIPFSNPKLKIYKHEDILSSLSKSLAHDMERLKEKHECSILKSNLSYKSAGSAKRRLSNLHSTFLFCLSEMGIWLAFKAAEFLSQEETDFFSWGELDVCAQTIVRDFSLDASKEFSRLAYLLKVHCLVESLLDYRDLKDLRCIIFVERIITAIVLRFLLNELLPVLSGWRTEYTAGHASVVQSQSRKIQNKIVEEFRKGVVNIIVATSILEEGLDVQSCNLVIRFDPSATVCSYIQSRGRARMQNSDFLLMVKRYFKPNPRCVIDKETRTCTLQLPKSSPLQRIISVQGNSKILRQLACLEACKELNRVGALTDNLVHDIVEEEAINKELECKFQIVEESKYFPPELVSHFENESEAVYYCYLVELQHETYDDFQLHGIILAVRTRLECDDETLTFDLDVDRRGRVQVQLKYSKVVTLTSEEDALAAGQLPIGSAVSDYLLLPSVGTSPEINWKCVNSLLFPSQVLRDKHMDWCSTQDRKRSVNTKIGVVYAFYKQGIKLCFEEPLLRGKHISKVHNYLQRCRTQKAKDSTDSSIELPPELCFVIMSHVSISTLYTYSLVPSIMHRFESLVMASYLKSFGSSATRKCLDKFHLESLETLGDAFLKYAVSKLLFKTYENHHEGLLCVKKSKIIFNTALCKLGCAHKIPGFIRNEPFNLQAWIIPGDSSQVHSFNEEFMTSSDKMYSKIKQKIRSKRVADVVEALIGAYLSSGGEVAALSLMKWLGMDIDFVDAPIQRHFPLNAEKLVNIRYFESLLHYKFHDPSLLVEALTHESYMLPEIPRCYQVILEYKLLSVSLSLHQVRISRRCSARLCCYSTSLFQISGTDLRSASVNNECYAQSAVKASLHKHILHASPDLQRQICNTIEDFKNLDLVSTFGWEAETTFPKLLQFNSSQEQSMEPTDVAVSENQHLSADPLPFARSYQLEALEIALKQNTIVYLETGSGKTLIAIMLLRSYAYLLRKPSPYIAVFLVPTVVLVTQQGDALMMHTDLKVGKYCGKMGVDYWNAATWQQQVDDHEVLVMIPAILHAALRHSFLQMDMIKVIIFDECHNARGKHPYASIMMEFYHHQLTRENAQLPRIFGMTASPIKSKAFSTADSYWQKIRDLENLMHSKVYTCSSESVLAEYIPFSNPKLKIYEHVDIPCTLFHTLVHDLERLKEKHECSISQSNLSFMRDGSARRRLSKLHSDFLFCLSEMGAWLAFKSCEENDLCSSDDACVRDFCLTASKIFSARLPSGPHWSIGGDIQANVDAGYLSSKVNCLLESLLEYRDRKNLRCIIFVERIITAIVLRSLLNELLPERSGWRTEVTTGRISMVKQNKIVEEFRKGLVNIIVATSILEEGLDVQSCNLVIRFDPPTTVCSFIQSRGRARMQNSDFLLMVRKGDDATLTRMQNYMASGEIMRQESLLHASIPCSPLYDELHDEPCYKVESTGAVVTLSSSVSLLYFYCSRLLSDGYFKPNPMCEIDEETGTCTLQLPKSSPLQGIISVQGDRNILKQLACLEACKKLHHVGALTDNLVPDIVEEETINKELECKIKIVEESLYYPSEFVSHCGNESEAVYYCYLVELQRDSYNDFQLHGIILAVRTKLKCDDEILAFDLDIDRRGRLQVQLNYSKVVIFTSEEIRRCQRFQVSVLRVLRDRDLSKLQDVLAAVQSPIGSSVSDYLMLPSVGTPPEINWKCVNFLLFPSQVLRDKHMDWCSTQGRKRNVNTITGVVCSCMLENSLVCTPHNGNIYCINGFLDNLDCNSLMGVRTEESITYREHFKKGYGINICFEEEPLLRGKNISKKAKDSSVELPPELCSLIISPLSISTLNTYSYVPLIMHRIESLIMASKLKRMHLDHCTLNVLIPTAKILEAITMKKCLEKFHLESLETLGDSFLKYAASIQLFKTYENDHQGLLTVKRKQIISNAALCRLGCARKIPGFIRNKPFNLKAWIIPGDNSQVHSFDEEFLTSSDKMYSRVKQKIKSKRVADVVEALIGAYLSSGGEVAALSFMKWLGVDINFVDAPMSRHFPMNAEKLVNVRYLESLLHYKFNDPSLLVEALTHGSYMLPEIPRSYQRLEFLGDAVLDYVVTTHLYFKYQGLTPGLITDLRSASVNNECYALSAVKACLHKHILHDSQDLLRHIFSTVEDFKKLDLVSTFGWEVEAAFPKVLADVIESLAGAIFVDSSFNEETTFQSIRPLLEPLITPQTLKLHPARELSELCDQKGYIKKKNVDFRENGIVYITVEVEANGAIHKDTHSGRNEKMAKKVASKKVLKSLKEYPYNA</sequence>
<keyword evidence="11" id="KW-0460">Magnesium</keyword>
<dbReference type="Gene3D" id="2.170.260.10">
    <property type="entry name" value="paz domain"/>
    <property type="match status" value="1"/>
</dbReference>
<keyword evidence="7" id="KW-0255">Endonuclease</keyword>
<comment type="similarity">
    <text evidence="13 14">Belongs to the helicase family. Dicer subfamily.</text>
</comment>
<keyword evidence="8" id="KW-0378">Hydrolase</keyword>
<dbReference type="SUPFAM" id="SSF101690">
    <property type="entry name" value="PAZ domain"/>
    <property type="match status" value="1"/>
</dbReference>
<dbReference type="PROSITE" id="PS51192">
    <property type="entry name" value="HELICASE_ATP_BIND_1"/>
    <property type="match status" value="2"/>
</dbReference>
<dbReference type="Gene3D" id="3.30.160.380">
    <property type="entry name" value="Dicer dimerisation domain"/>
    <property type="match status" value="2"/>
</dbReference>
<dbReference type="PROSITE" id="PS51194">
    <property type="entry name" value="HELICASE_CTER"/>
    <property type="match status" value="2"/>
</dbReference>
<dbReference type="InterPro" id="IPR001650">
    <property type="entry name" value="Helicase_C-like"/>
</dbReference>
<evidence type="ECO:0000256" key="8">
    <source>
        <dbReference type="ARBA" id="ARBA00022801"/>
    </source>
</evidence>
<dbReference type="CDD" id="cd00593">
    <property type="entry name" value="RIBOc"/>
    <property type="match status" value="3"/>
</dbReference>
<dbReference type="PROSITE" id="PS50821">
    <property type="entry name" value="PAZ"/>
    <property type="match status" value="1"/>
</dbReference>
<evidence type="ECO:0000259" key="16">
    <source>
        <dbReference type="PROSITE" id="PS50821"/>
    </source>
</evidence>
<evidence type="ECO:0000256" key="3">
    <source>
        <dbReference type="ARBA" id="ARBA00022722"/>
    </source>
</evidence>
<feature type="domain" description="RNase III" evidence="15">
    <location>
        <begin position="2235"/>
        <end position="2382"/>
    </location>
</feature>
<dbReference type="CDD" id="cd18802">
    <property type="entry name" value="SF2_C_dicer"/>
    <property type="match status" value="1"/>
</dbReference>
<dbReference type="Pfam" id="PF00270">
    <property type="entry name" value="DEAD"/>
    <property type="match status" value="1"/>
</dbReference>
<dbReference type="SUPFAM" id="SSF52540">
    <property type="entry name" value="P-loop containing nucleoside triphosphate hydrolases"/>
    <property type="match status" value="2"/>
</dbReference>
<dbReference type="CDD" id="cd18034">
    <property type="entry name" value="DEXHc_dicer"/>
    <property type="match status" value="2"/>
</dbReference>
<dbReference type="InterPro" id="IPR011545">
    <property type="entry name" value="DEAD/DEAH_box_helicase_dom"/>
</dbReference>
<comment type="cofactor">
    <cofactor evidence="1">
        <name>Mn(2+)</name>
        <dbReference type="ChEBI" id="CHEBI:29035"/>
    </cofactor>
</comment>
<dbReference type="SUPFAM" id="SSF54768">
    <property type="entry name" value="dsRNA-binding domain-like"/>
    <property type="match status" value="1"/>
</dbReference>
<dbReference type="PROSITE" id="PS51327">
    <property type="entry name" value="DICER_DSRBF"/>
    <property type="match status" value="2"/>
</dbReference>
<feature type="domain" description="Helicase C-terminal" evidence="18">
    <location>
        <begin position="1473"/>
        <end position="1631"/>
    </location>
</feature>
<reference evidence="20 21" key="1">
    <citation type="journal article" date="2021" name="bioRxiv">
        <title>Chromosome-scale and haplotype-resolved genome assembly of a tetraploid potato cultivar.</title>
        <authorList>
            <person name="Sun H."/>
            <person name="Jiao W.-B."/>
            <person name="Krause K."/>
            <person name="Campoy J.A."/>
            <person name="Goel M."/>
            <person name="Folz-Donahue K."/>
            <person name="Kukat C."/>
            <person name="Huettel B."/>
            <person name="Schneeberger K."/>
        </authorList>
    </citation>
    <scope>NUCLEOTIDE SEQUENCE [LARGE SCALE GENOMIC DNA]</scope>
    <source>
        <strain evidence="20">SolTubOtavaFocal</strain>
        <tissue evidence="20">Leaves</tissue>
    </source>
</reference>
<keyword evidence="12" id="KW-0464">Manganese</keyword>
<evidence type="ECO:0000256" key="13">
    <source>
        <dbReference type="ARBA" id="ARBA00035116"/>
    </source>
</evidence>
<dbReference type="InterPro" id="IPR038248">
    <property type="entry name" value="Dicer_dimer_sf"/>
</dbReference>
<evidence type="ECO:0000256" key="2">
    <source>
        <dbReference type="ARBA" id="ARBA00001946"/>
    </source>
</evidence>
<feature type="domain" description="Helicase ATP-binding" evidence="17">
    <location>
        <begin position="1138"/>
        <end position="1303"/>
    </location>
</feature>
<feature type="domain" description="Helicase C-terminal" evidence="18">
    <location>
        <begin position="339"/>
        <end position="513"/>
    </location>
</feature>
<evidence type="ECO:0000313" key="21">
    <source>
        <dbReference type="Proteomes" id="UP000826656"/>
    </source>
</evidence>
<evidence type="ECO:0000256" key="10">
    <source>
        <dbReference type="ARBA" id="ARBA00022840"/>
    </source>
</evidence>
<feature type="domain" description="RNase III" evidence="15">
    <location>
        <begin position="2067"/>
        <end position="2199"/>
    </location>
</feature>
<dbReference type="PROSITE" id="PS50142">
    <property type="entry name" value="RNASE_3_2"/>
    <property type="match status" value="3"/>
</dbReference>
<comment type="cofactor">
    <cofactor evidence="2">
        <name>Mg(2+)</name>
        <dbReference type="ChEBI" id="CHEBI:18420"/>
    </cofactor>
</comment>
<dbReference type="Pfam" id="PF00271">
    <property type="entry name" value="Helicase_C"/>
    <property type="match status" value="2"/>
</dbReference>
<evidence type="ECO:0000256" key="5">
    <source>
        <dbReference type="ARBA" id="ARBA00022737"/>
    </source>
</evidence>
<keyword evidence="3" id="KW-0540">Nuclease</keyword>
<dbReference type="Pfam" id="PF00636">
    <property type="entry name" value="Ribonuclease_3"/>
    <property type="match status" value="3"/>
</dbReference>
<dbReference type="InterPro" id="IPR005034">
    <property type="entry name" value="Dicer_dimerisation"/>
</dbReference>
<keyword evidence="9" id="KW-0347">Helicase</keyword>
<dbReference type="Pfam" id="PF02170">
    <property type="entry name" value="PAZ"/>
    <property type="match status" value="1"/>
</dbReference>
<dbReference type="InterPro" id="IPR027417">
    <property type="entry name" value="P-loop_NTPase"/>
</dbReference>
<keyword evidence="21" id="KW-1185">Reference proteome</keyword>
<evidence type="ECO:0000259" key="19">
    <source>
        <dbReference type="PROSITE" id="PS51327"/>
    </source>
</evidence>
<dbReference type="SUPFAM" id="SSF69065">
    <property type="entry name" value="RNase III domain-like"/>
    <property type="match status" value="4"/>
</dbReference>
<evidence type="ECO:0000256" key="7">
    <source>
        <dbReference type="ARBA" id="ARBA00022759"/>
    </source>
</evidence>
<keyword evidence="10" id="KW-0067">ATP-binding</keyword>
<dbReference type="SMART" id="SM00535">
    <property type="entry name" value="RIBOc"/>
    <property type="match status" value="3"/>
</dbReference>
<gene>
    <name evidence="20" type="ORF">KY290_009067</name>
</gene>
<evidence type="ECO:0000259" key="18">
    <source>
        <dbReference type="PROSITE" id="PS51194"/>
    </source>
</evidence>
<dbReference type="EMBL" id="JAIVGD010000003">
    <property type="protein sequence ID" value="KAH0777656.1"/>
    <property type="molecule type" value="Genomic_DNA"/>
</dbReference>
<evidence type="ECO:0000256" key="14">
    <source>
        <dbReference type="PROSITE-ProRule" id="PRU00657"/>
    </source>
</evidence>
<feature type="domain" description="RNase III" evidence="15">
    <location>
        <begin position="806"/>
        <end position="924"/>
    </location>
</feature>
<dbReference type="Gene3D" id="1.10.1520.10">
    <property type="entry name" value="Ribonuclease III domain"/>
    <property type="match status" value="4"/>
</dbReference>
<protein>
    <submittedName>
        <fullName evidence="20">Uncharacterized protein</fullName>
    </submittedName>
</protein>
<dbReference type="PANTHER" id="PTHR14950">
    <property type="entry name" value="DICER-RELATED"/>
    <property type="match status" value="1"/>
</dbReference>
<feature type="domain" description="Dicer dsRNA-binding fold" evidence="19">
    <location>
        <begin position="451"/>
        <end position="538"/>
    </location>
</feature>
<evidence type="ECO:0000313" key="20">
    <source>
        <dbReference type="EMBL" id="KAH0777656.1"/>
    </source>
</evidence>
<comment type="caution">
    <text evidence="20">The sequence shown here is derived from an EMBL/GenBank/DDBJ whole genome shotgun (WGS) entry which is preliminary data.</text>
</comment>
<feature type="domain" description="Dicer dsRNA-binding fold" evidence="19">
    <location>
        <begin position="1652"/>
        <end position="1739"/>
    </location>
</feature>
<feature type="domain" description="PAZ" evidence="16">
    <location>
        <begin position="1911"/>
        <end position="2016"/>
    </location>
</feature>
<organism evidence="20 21">
    <name type="scientific">Solanum tuberosum</name>
    <name type="common">Potato</name>
    <dbReference type="NCBI Taxonomy" id="4113"/>
    <lineage>
        <taxon>Eukaryota</taxon>
        <taxon>Viridiplantae</taxon>
        <taxon>Streptophyta</taxon>
        <taxon>Embryophyta</taxon>
        <taxon>Tracheophyta</taxon>
        <taxon>Spermatophyta</taxon>
        <taxon>Magnoliopsida</taxon>
        <taxon>eudicotyledons</taxon>
        <taxon>Gunneridae</taxon>
        <taxon>Pentapetalae</taxon>
        <taxon>asterids</taxon>
        <taxon>lamiids</taxon>
        <taxon>Solanales</taxon>
        <taxon>Solanaceae</taxon>
        <taxon>Solanoideae</taxon>
        <taxon>Solaneae</taxon>
        <taxon>Solanum</taxon>
    </lineage>
</organism>
<dbReference type="InterPro" id="IPR036389">
    <property type="entry name" value="RNase_III_sf"/>
</dbReference>
<accession>A0ABQ7WA69</accession>
<dbReference type="InterPro" id="IPR006935">
    <property type="entry name" value="Helicase/UvrB_N"/>
</dbReference>
<dbReference type="InterPro" id="IPR003100">
    <property type="entry name" value="PAZ_dom"/>
</dbReference>
<name>A0ABQ7WA69_SOLTU</name>
<dbReference type="PROSITE" id="PS00517">
    <property type="entry name" value="RNASE_3_1"/>
    <property type="match status" value="1"/>
</dbReference>
<evidence type="ECO:0000256" key="11">
    <source>
        <dbReference type="ARBA" id="ARBA00022842"/>
    </source>
</evidence>
<dbReference type="SMART" id="SM00490">
    <property type="entry name" value="HELICc"/>
    <property type="match status" value="2"/>
</dbReference>
<dbReference type="InterPro" id="IPR036085">
    <property type="entry name" value="PAZ_dom_sf"/>
</dbReference>
<proteinExistence type="inferred from homology"/>
<dbReference type="InterPro" id="IPR014001">
    <property type="entry name" value="Helicase_ATP-bd"/>
</dbReference>
<evidence type="ECO:0000256" key="12">
    <source>
        <dbReference type="ARBA" id="ARBA00023211"/>
    </source>
</evidence>
<dbReference type="InterPro" id="IPR000999">
    <property type="entry name" value="RNase_III_dom"/>
</dbReference>
<evidence type="ECO:0000256" key="9">
    <source>
        <dbReference type="ARBA" id="ARBA00022806"/>
    </source>
</evidence>
<feature type="domain" description="Helicase ATP-binding" evidence="17">
    <location>
        <begin position="29"/>
        <end position="174"/>
    </location>
</feature>